<dbReference type="Proteomes" id="UP000031189">
    <property type="component" value="Unassembled WGS sequence"/>
</dbReference>
<protein>
    <submittedName>
        <fullName evidence="1">Glycerol-3-phosphate responding transcription antiterminator</fullName>
    </submittedName>
</protein>
<gene>
    <name evidence="1" type="ORF">QX51_07085</name>
</gene>
<dbReference type="PIRSF" id="PIRSF016897">
    <property type="entry name" value="GlpP"/>
    <property type="match status" value="1"/>
</dbReference>
<dbReference type="PANTHER" id="PTHR35787">
    <property type="entry name" value="GLYCEROL UPTAKE OPERON ANTITERMINATOR REGULATORY PROTEIN"/>
    <property type="match status" value="1"/>
</dbReference>
<evidence type="ECO:0000313" key="2">
    <source>
        <dbReference type="Proteomes" id="UP000031189"/>
    </source>
</evidence>
<dbReference type="RefSeq" id="WP_039679208.1">
    <property type="nucleotide sequence ID" value="NZ_JAWGXO010000023.1"/>
</dbReference>
<dbReference type="OrthoDB" id="9799580at2"/>
<dbReference type="InterPro" id="IPR013785">
    <property type="entry name" value="Aldolase_TIM"/>
</dbReference>
<dbReference type="EMBL" id="JWHR01000068">
    <property type="protein sequence ID" value="KHS57589.1"/>
    <property type="molecule type" value="Genomic_DNA"/>
</dbReference>
<dbReference type="InterPro" id="IPR006699">
    <property type="entry name" value="GlpP"/>
</dbReference>
<proteinExistence type="predicted"/>
<dbReference type="PANTHER" id="PTHR35787:SF1">
    <property type="entry name" value="GLYCEROL UPTAKE OPERON ANTITERMINATOR REGULATORY PROTEIN"/>
    <property type="match status" value="1"/>
</dbReference>
<name>A0A0B3VY21_9FIRM</name>
<reference evidence="1 2" key="1">
    <citation type="submission" date="2014-12" db="EMBL/GenBank/DDBJ databases">
        <title>Draft genome sequence of Terrisporobacter sp. 08-306576, isolated from the blood culture of a bacteremia patient.</title>
        <authorList>
            <person name="Lund L.C."/>
            <person name="Sydenham T.V."/>
            <person name="Hogh S.V."/>
            <person name="Skov M.N."/>
            <person name="Kemp M."/>
            <person name="Justesen U.S."/>
        </authorList>
    </citation>
    <scope>NUCLEOTIDE SEQUENCE [LARGE SCALE GENOMIC DNA]</scope>
    <source>
        <strain evidence="1 2">08-306576</strain>
    </source>
</reference>
<accession>A0A0B3VY21</accession>
<dbReference type="GO" id="GO:0006071">
    <property type="term" value="P:glycerol metabolic process"/>
    <property type="evidence" value="ECO:0007669"/>
    <property type="project" value="InterPro"/>
</dbReference>
<evidence type="ECO:0000313" key="1">
    <source>
        <dbReference type="EMBL" id="KHS57589.1"/>
    </source>
</evidence>
<sequence>MRELLECNPIIGAIKDDHDLEKVIDSDCNVVFLLNGDILTLKDKVNRLKLNDKSVFVHLDMIGGISSNPVTVKYLKNEFHIDGIITTKTSLVKKALEENIHVVQRIFLLDSISLQTSMENIRRVKPSAIEIMPGVITKVVERLHKEFPDLPIICGGLIDDKQEIIDVLKCGAMAVSTTKKELW</sequence>
<dbReference type="Pfam" id="PF04309">
    <property type="entry name" value="G3P_antiterm"/>
    <property type="match status" value="1"/>
</dbReference>
<dbReference type="Gene3D" id="3.20.20.70">
    <property type="entry name" value="Aldolase class I"/>
    <property type="match status" value="1"/>
</dbReference>
<dbReference type="SUPFAM" id="SSF110391">
    <property type="entry name" value="GlpP-like"/>
    <property type="match status" value="1"/>
</dbReference>
<dbReference type="AlphaFoldDB" id="A0A0B3VY21"/>
<dbReference type="GO" id="GO:0006355">
    <property type="term" value="P:regulation of DNA-templated transcription"/>
    <property type="evidence" value="ECO:0007669"/>
    <property type="project" value="InterPro"/>
</dbReference>
<comment type="caution">
    <text evidence="1">The sequence shown here is derived from an EMBL/GenBank/DDBJ whole genome shotgun (WGS) entry which is preliminary data.</text>
</comment>
<dbReference type="STRING" id="1577792.QX51_07085"/>
<organism evidence="1 2">
    <name type="scientific">Terrisporobacter othiniensis</name>
    <dbReference type="NCBI Taxonomy" id="1577792"/>
    <lineage>
        <taxon>Bacteria</taxon>
        <taxon>Bacillati</taxon>
        <taxon>Bacillota</taxon>
        <taxon>Clostridia</taxon>
        <taxon>Peptostreptococcales</taxon>
        <taxon>Peptostreptococcaceae</taxon>
        <taxon>Terrisporobacter</taxon>
    </lineage>
</organism>
<keyword evidence="2" id="KW-1185">Reference proteome</keyword>